<sequence length="41" mass="4529">MRKQRLLADGMVMSDELLGAYFTARHQPEATLQHALSAASL</sequence>
<dbReference type="Proteomes" id="UP000001318">
    <property type="component" value="Plasmid pCS1"/>
</dbReference>
<keyword evidence="1" id="KW-0614">Plasmid</keyword>
<keyword evidence="2" id="KW-1185">Reference proteome</keyword>
<dbReference type="EMBL" id="AM849035">
    <property type="protein sequence ID" value="CAQ03221.1"/>
    <property type="molecule type" value="Genomic_DNA"/>
</dbReference>
<accession>B0RJ32</accession>
<name>B0RJ32_CLASE</name>
<geneLocation type="plasmid" evidence="1 2">
    <name>pCS1</name>
</geneLocation>
<dbReference type="KEGG" id="cms:pCS0038"/>
<protein>
    <submittedName>
        <fullName evidence="1">Uncharacterized protein</fullName>
    </submittedName>
</protein>
<evidence type="ECO:0000313" key="2">
    <source>
        <dbReference type="Proteomes" id="UP000001318"/>
    </source>
</evidence>
<proteinExistence type="predicted"/>
<gene>
    <name evidence="1" type="ordered locus">pCS0038</name>
</gene>
<organism evidence="1 2">
    <name type="scientific">Clavibacter sepedonicus</name>
    <name type="common">Clavibacter michiganensis subsp. sepedonicus</name>
    <dbReference type="NCBI Taxonomy" id="31964"/>
    <lineage>
        <taxon>Bacteria</taxon>
        <taxon>Bacillati</taxon>
        <taxon>Actinomycetota</taxon>
        <taxon>Actinomycetes</taxon>
        <taxon>Micrococcales</taxon>
        <taxon>Microbacteriaceae</taxon>
        <taxon>Clavibacter</taxon>
    </lineage>
</organism>
<reference evidence="1 2" key="1">
    <citation type="journal article" date="2008" name="J. Bacteriol.">
        <title>Genome of the actinomycete plant pathogen Clavibacter michiganensis subsp. sepedonicus suggests recent niche adaptation.</title>
        <authorList>
            <person name="Bentley S.D."/>
            <person name="Corton C."/>
            <person name="Brown S.E."/>
            <person name="Barron A."/>
            <person name="Clark L."/>
            <person name="Doggett J."/>
            <person name="Harris B."/>
            <person name="Ormond D."/>
            <person name="Quail M.A."/>
            <person name="May G."/>
            <person name="Francis D."/>
            <person name="Knudson D."/>
            <person name="Parkhill J."/>
            <person name="Ishimaru C.A."/>
        </authorList>
    </citation>
    <scope>NUCLEOTIDE SEQUENCE [LARGE SCALE GENOMIC DNA]</scope>
    <source>
        <strain evidence="2">ATCC 33113 / DSM 20744 / JCM 9667 / LMG 2889 / ICMP 2535 / C-1</strain>
    </source>
</reference>
<evidence type="ECO:0000313" key="1">
    <source>
        <dbReference type="EMBL" id="CAQ03221.1"/>
    </source>
</evidence>
<dbReference type="AlphaFoldDB" id="B0RJ32"/>
<dbReference type="HOGENOM" id="CLU_3267773_0_0_11"/>